<feature type="coiled-coil region" evidence="1">
    <location>
        <begin position="28"/>
        <end position="72"/>
    </location>
</feature>
<gene>
    <name evidence="2" type="ORF">WMY93_010784</name>
</gene>
<accession>A0AAW0P8B0</accession>
<keyword evidence="1" id="KW-0175">Coiled coil</keyword>
<proteinExistence type="predicted"/>
<evidence type="ECO:0000313" key="3">
    <source>
        <dbReference type="Proteomes" id="UP001460270"/>
    </source>
</evidence>
<reference evidence="3" key="1">
    <citation type="submission" date="2024-04" db="EMBL/GenBank/DDBJ databases">
        <title>Salinicola lusitanus LLJ914,a marine bacterium isolated from the Okinawa Trough.</title>
        <authorList>
            <person name="Li J."/>
        </authorList>
    </citation>
    <scope>NUCLEOTIDE SEQUENCE [LARGE SCALE GENOMIC DNA]</scope>
</reference>
<protein>
    <submittedName>
        <fullName evidence="2">Uncharacterized protein</fullName>
    </submittedName>
</protein>
<comment type="caution">
    <text evidence="2">The sequence shown here is derived from an EMBL/GenBank/DDBJ whole genome shotgun (WGS) entry which is preliminary data.</text>
</comment>
<sequence length="135" mass="15733">MRATVQAPTAELTSPNRENRLKLMDATKLKKKRRLKELQEVVQQKEALEMKVEELQKELDTHGEENLKVQDLSQKFHKVQETNNKLLHINKVVKWKVKDLENVAQHEALKNKVEEKDLTEVSELSETKLAPEEAE</sequence>
<keyword evidence="3" id="KW-1185">Reference proteome</keyword>
<dbReference type="EMBL" id="JBBPFD010000007">
    <property type="protein sequence ID" value="KAK7919500.1"/>
    <property type="molecule type" value="Genomic_DNA"/>
</dbReference>
<evidence type="ECO:0000313" key="2">
    <source>
        <dbReference type="EMBL" id="KAK7919500.1"/>
    </source>
</evidence>
<dbReference type="AlphaFoldDB" id="A0AAW0P8B0"/>
<organism evidence="2 3">
    <name type="scientific">Mugilogobius chulae</name>
    <name type="common">yellowstripe goby</name>
    <dbReference type="NCBI Taxonomy" id="88201"/>
    <lineage>
        <taxon>Eukaryota</taxon>
        <taxon>Metazoa</taxon>
        <taxon>Chordata</taxon>
        <taxon>Craniata</taxon>
        <taxon>Vertebrata</taxon>
        <taxon>Euteleostomi</taxon>
        <taxon>Actinopterygii</taxon>
        <taxon>Neopterygii</taxon>
        <taxon>Teleostei</taxon>
        <taxon>Neoteleostei</taxon>
        <taxon>Acanthomorphata</taxon>
        <taxon>Gobiaria</taxon>
        <taxon>Gobiiformes</taxon>
        <taxon>Gobioidei</taxon>
        <taxon>Gobiidae</taxon>
        <taxon>Gobionellinae</taxon>
        <taxon>Mugilogobius</taxon>
    </lineage>
</organism>
<evidence type="ECO:0000256" key="1">
    <source>
        <dbReference type="SAM" id="Coils"/>
    </source>
</evidence>
<name>A0AAW0P8B0_9GOBI</name>
<dbReference type="Proteomes" id="UP001460270">
    <property type="component" value="Unassembled WGS sequence"/>
</dbReference>